<accession>A0A8S5UWL1</accession>
<dbReference type="Gene3D" id="3.90.226.10">
    <property type="entry name" value="2-enoyl-CoA Hydratase, Chain A, domain 1"/>
    <property type="match status" value="1"/>
</dbReference>
<reference evidence="3" key="1">
    <citation type="journal article" date="2021" name="Proc. Natl. Acad. Sci. U.S.A.">
        <title>A Catalog of Tens of Thousands of Viruses from Human Metagenomes Reveals Hidden Associations with Chronic Diseases.</title>
        <authorList>
            <person name="Tisza M.J."/>
            <person name="Buck C.B."/>
        </authorList>
    </citation>
    <scope>NUCLEOTIDE SEQUENCE</scope>
    <source>
        <strain evidence="3">CtzO58</strain>
    </source>
</reference>
<dbReference type="GO" id="GO:0006508">
    <property type="term" value="P:proteolysis"/>
    <property type="evidence" value="ECO:0007669"/>
    <property type="project" value="InterPro"/>
</dbReference>
<sequence>MKADTFQLARDIVQGKWLVSNPDRLLPIARSFLNKTPVEMEVKAASVTTVSDSGALPEKAKRVAIIPLHGTMTKYDTCESYGTTFIAKRLREMADDENVIGIILDIDSPGGSSSAIPPMIEAISHAKAAGKPVYAHVDFCASAAYWVASQCDAIYMDNDLSEVGSIGAMAVFIDSTAANPTTGEKTIVIYAEESPDKNFAYREALSGRYEAAKAELKPLVDQFRDAVVAGRPTIHKDQDGVLSGKMFGTAEALRLNMADAKKTLSETIEAVFALASI</sequence>
<dbReference type="GO" id="GO:0008233">
    <property type="term" value="F:peptidase activity"/>
    <property type="evidence" value="ECO:0007669"/>
    <property type="project" value="InterPro"/>
</dbReference>
<evidence type="ECO:0000313" key="3">
    <source>
        <dbReference type="EMBL" id="DAF98880.1"/>
    </source>
</evidence>
<dbReference type="SUPFAM" id="SSF52096">
    <property type="entry name" value="ClpP/crotonase"/>
    <property type="match status" value="1"/>
</dbReference>
<proteinExistence type="inferred from homology"/>
<dbReference type="PANTHER" id="PTHR42987">
    <property type="entry name" value="PEPTIDASE S49"/>
    <property type="match status" value="1"/>
</dbReference>
<evidence type="ECO:0000256" key="1">
    <source>
        <dbReference type="ARBA" id="ARBA00008683"/>
    </source>
</evidence>
<dbReference type="InterPro" id="IPR029045">
    <property type="entry name" value="ClpP/crotonase-like_dom_sf"/>
</dbReference>
<name>A0A8S5UWL1_9CAUD</name>
<organism evidence="3">
    <name type="scientific">Siphoviridae sp. ctzO58</name>
    <dbReference type="NCBI Taxonomy" id="2825748"/>
    <lineage>
        <taxon>Viruses</taxon>
        <taxon>Duplodnaviria</taxon>
        <taxon>Heunggongvirae</taxon>
        <taxon>Uroviricota</taxon>
        <taxon>Caudoviricetes</taxon>
    </lineage>
</organism>
<dbReference type="EMBL" id="BK016157">
    <property type="protein sequence ID" value="DAF98880.1"/>
    <property type="molecule type" value="Genomic_DNA"/>
</dbReference>
<evidence type="ECO:0000259" key="2">
    <source>
        <dbReference type="Pfam" id="PF01343"/>
    </source>
</evidence>
<feature type="domain" description="Peptidase S49" evidence="2">
    <location>
        <begin position="126"/>
        <end position="271"/>
    </location>
</feature>
<comment type="similarity">
    <text evidence="1">Belongs to the peptidase S49 family.</text>
</comment>
<dbReference type="Pfam" id="PF01343">
    <property type="entry name" value="Peptidase_S49"/>
    <property type="match status" value="1"/>
</dbReference>
<dbReference type="InterPro" id="IPR002142">
    <property type="entry name" value="Peptidase_S49"/>
</dbReference>
<dbReference type="PANTHER" id="PTHR42987:SF4">
    <property type="entry name" value="PROTEASE SOHB-RELATED"/>
    <property type="match status" value="1"/>
</dbReference>
<protein>
    <recommendedName>
        <fullName evidence="2">Peptidase S49 domain-containing protein</fullName>
    </recommendedName>
</protein>